<evidence type="ECO:0000256" key="1">
    <source>
        <dbReference type="ARBA" id="ARBA00022679"/>
    </source>
</evidence>
<evidence type="ECO:0000256" key="3">
    <source>
        <dbReference type="ARBA" id="ARBA00038502"/>
    </source>
</evidence>
<proteinExistence type="inferred from homology"/>
<reference evidence="5 6" key="1">
    <citation type="submission" date="2017-03" db="EMBL/GenBank/DDBJ databases">
        <authorList>
            <person name="Afonso C.L."/>
            <person name="Miller P.J."/>
            <person name="Scott M.A."/>
            <person name="Spackman E."/>
            <person name="Goraichik I."/>
            <person name="Dimitrov K.M."/>
            <person name="Suarez D.L."/>
            <person name="Swayne D.E."/>
        </authorList>
    </citation>
    <scope>NUCLEOTIDE SEQUENCE [LARGE SCALE GENOMIC DNA]</scope>
    <source>
        <strain evidence="5">SB41UT1</strain>
    </source>
</reference>
<feature type="domain" description="N-acetyltransferase" evidence="4">
    <location>
        <begin position="9"/>
        <end position="172"/>
    </location>
</feature>
<gene>
    <name evidence="5" type="primary">rimL</name>
    <name evidence="5" type="ORF">EHSB41UT_00616</name>
</gene>
<dbReference type="SUPFAM" id="SSF55729">
    <property type="entry name" value="Acyl-CoA N-acyltransferases (Nat)"/>
    <property type="match status" value="1"/>
</dbReference>
<dbReference type="Pfam" id="PF13302">
    <property type="entry name" value="Acetyltransf_3"/>
    <property type="match status" value="1"/>
</dbReference>
<dbReference type="InterPro" id="IPR000182">
    <property type="entry name" value="GNAT_dom"/>
</dbReference>
<dbReference type="OrthoDB" id="9784707at2"/>
<dbReference type="PROSITE" id="PS51186">
    <property type="entry name" value="GNAT"/>
    <property type="match status" value="1"/>
</dbReference>
<keyword evidence="6" id="KW-1185">Reference proteome</keyword>
<dbReference type="GO" id="GO:0016747">
    <property type="term" value="F:acyltransferase activity, transferring groups other than amino-acyl groups"/>
    <property type="evidence" value="ECO:0007669"/>
    <property type="project" value="InterPro"/>
</dbReference>
<dbReference type="Proteomes" id="UP000196573">
    <property type="component" value="Unassembled WGS sequence"/>
</dbReference>
<name>A0A1X7AFM8_9GAMM</name>
<dbReference type="PANTHER" id="PTHR43792:SF8">
    <property type="entry name" value="[RIBOSOMAL PROTEIN US5]-ALANINE N-ACETYLTRANSFERASE"/>
    <property type="match status" value="1"/>
</dbReference>
<keyword evidence="1 5" id="KW-0808">Transferase</keyword>
<evidence type="ECO:0000256" key="2">
    <source>
        <dbReference type="ARBA" id="ARBA00023315"/>
    </source>
</evidence>
<evidence type="ECO:0000259" key="4">
    <source>
        <dbReference type="PROSITE" id="PS51186"/>
    </source>
</evidence>
<evidence type="ECO:0000313" key="6">
    <source>
        <dbReference type="Proteomes" id="UP000196573"/>
    </source>
</evidence>
<comment type="similarity">
    <text evidence="3">Belongs to the acetyltransferase family. RimJ subfamily.</text>
</comment>
<dbReference type="InterPro" id="IPR016181">
    <property type="entry name" value="Acyl_CoA_acyltransferase"/>
</dbReference>
<accession>A0A1X7AFM8</accession>
<protein>
    <submittedName>
        <fullName evidence="5">Ribosomal-protein-serine acetyltransferase</fullName>
        <ecNumber evidence="5">2.3.1.-</ecNumber>
    </submittedName>
</protein>
<dbReference type="InterPro" id="IPR051531">
    <property type="entry name" value="N-acetyltransferase"/>
</dbReference>
<dbReference type="Gene3D" id="3.40.630.30">
    <property type="match status" value="1"/>
</dbReference>
<sequence length="178" mass="20521">MEHPIGDGFVIRNFLYGDASGLSRNGDNPNIAINQRECFPHPYTIELARNWIQYVRDNEAGTRFCIANNKEAIGEIGIVIQPDVHRHSAEIGFWIGEAYWGNGLMTKAVDWMVNHCFEEFGLKRIFADVVEYNVPSQKVLQKCGFELEGVFRKNIFKNDQFFDQYVYARLNEKPPAKN</sequence>
<organism evidence="5 6">
    <name type="scientific">Parendozoicomonas haliclonae</name>
    <dbReference type="NCBI Taxonomy" id="1960125"/>
    <lineage>
        <taxon>Bacteria</taxon>
        <taxon>Pseudomonadati</taxon>
        <taxon>Pseudomonadota</taxon>
        <taxon>Gammaproteobacteria</taxon>
        <taxon>Oceanospirillales</taxon>
        <taxon>Endozoicomonadaceae</taxon>
        <taxon>Parendozoicomonas</taxon>
    </lineage>
</organism>
<evidence type="ECO:0000313" key="5">
    <source>
        <dbReference type="EMBL" id="SMA36277.1"/>
    </source>
</evidence>
<dbReference type="PANTHER" id="PTHR43792">
    <property type="entry name" value="GNAT FAMILY, PUTATIVE (AFU_ORTHOLOGUE AFUA_3G00765)-RELATED-RELATED"/>
    <property type="match status" value="1"/>
</dbReference>
<dbReference type="RefSeq" id="WP_087106745.1">
    <property type="nucleotide sequence ID" value="NZ_CBCSCN010000004.1"/>
</dbReference>
<dbReference type="EMBL" id="FWPT01000001">
    <property type="protein sequence ID" value="SMA36277.1"/>
    <property type="molecule type" value="Genomic_DNA"/>
</dbReference>
<keyword evidence="2 5" id="KW-0012">Acyltransferase</keyword>
<dbReference type="AlphaFoldDB" id="A0A1X7AFM8"/>
<dbReference type="EC" id="2.3.1.-" evidence="5"/>